<proteinExistence type="predicted"/>
<keyword evidence="1" id="KW-0472">Membrane</keyword>
<dbReference type="Pfam" id="PF13239">
    <property type="entry name" value="2TM"/>
    <property type="match status" value="1"/>
</dbReference>
<evidence type="ECO:0000256" key="1">
    <source>
        <dbReference type="SAM" id="Phobius"/>
    </source>
</evidence>
<comment type="caution">
    <text evidence="3">The sequence shown here is derived from an EMBL/GenBank/DDBJ whole genome shotgun (WGS) entry which is preliminary data.</text>
</comment>
<feature type="transmembrane region" description="Helical" evidence="1">
    <location>
        <begin position="48"/>
        <end position="74"/>
    </location>
</feature>
<dbReference type="RefSeq" id="WP_008991975.1">
    <property type="nucleotide sequence ID" value="NZ_AMSG01000015.1"/>
</dbReference>
<dbReference type="OrthoDB" id="8965954at2"/>
<feature type="transmembrane region" description="Helical" evidence="1">
    <location>
        <begin position="20"/>
        <end position="42"/>
    </location>
</feature>
<dbReference type="PATRIC" id="fig|555500.3.peg.2203"/>
<dbReference type="AlphaFoldDB" id="K2PQF7"/>
<evidence type="ECO:0000313" key="4">
    <source>
        <dbReference type="Proteomes" id="UP000007364"/>
    </source>
</evidence>
<keyword evidence="4" id="KW-1185">Reference proteome</keyword>
<evidence type="ECO:0000259" key="2">
    <source>
        <dbReference type="Pfam" id="PF13239"/>
    </source>
</evidence>
<dbReference type="STRING" id="555500.I215_10675"/>
<accession>K2PQF7</accession>
<name>K2PQF7_9FLAO</name>
<dbReference type="Proteomes" id="UP000007364">
    <property type="component" value="Unassembled WGS sequence"/>
</dbReference>
<organism evidence="3 4">
    <name type="scientific">Galbibacter marinus</name>
    <dbReference type="NCBI Taxonomy" id="555500"/>
    <lineage>
        <taxon>Bacteria</taxon>
        <taxon>Pseudomonadati</taxon>
        <taxon>Bacteroidota</taxon>
        <taxon>Flavobacteriia</taxon>
        <taxon>Flavobacteriales</taxon>
        <taxon>Flavobacteriaceae</taxon>
        <taxon>Galbibacter</taxon>
    </lineage>
</organism>
<gene>
    <name evidence="3" type="ORF">I215_10675</name>
</gene>
<dbReference type="eggNOG" id="COG2972">
    <property type="taxonomic scope" value="Bacteria"/>
</dbReference>
<protein>
    <recommendedName>
        <fullName evidence="2">2TM domain-containing protein</fullName>
    </recommendedName>
</protein>
<keyword evidence="1" id="KW-1133">Transmembrane helix</keyword>
<dbReference type="InterPro" id="IPR025698">
    <property type="entry name" value="2TM_dom"/>
</dbReference>
<dbReference type="EMBL" id="AMSG01000015">
    <property type="protein sequence ID" value="EKF54765.1"/>
    <property type="molecule type" value="Genomic_DNA"/>
</dbReference>
<keyword evidence="1" id="KW-0812">Transmembrane</keyword>
<reference evidence="3 4" key="1">
    <citation type="journal article" date="2012" name="J. Bacteriol.">
        <title>Genome Sequence of Galbibacter marinum Type Strain ck-I2-15.</title>
        <authorList>
            <person name="Lai Q."/>
            <person name="Li C."/>
            <person name="Shao Z."/>
        </authorList>
    </citation>
    <scope>NUCLEOTIDE SEQUENCE [LARGE SCALE GENOMIC DNA]</scope>
    <source>
        <strain evidence="4">ck-I2-15</strain>
    </source>
</reference>
<feature type="domain" description="2TM" evidence="2">
    <location>
        <begin position="9"/>
        <end position="88"/>
    </location>
</feature>
<evidence type="ECO:0000313" key="3">
    <source>
        <dbReference type="EMBL" id="EKF54765.1"/>
    </source>
</evidence>
<sequence>MEIDEKYIKAKERVKELKKFYTSLAIFIVVNLFLLVCNYMINGLTYPWFLWITVWWGFVIVVQALKLFGFNLIFSKDWEERKIKEFMEREETYKKESEHKWE</sequence>